<evidence type="ECO:0000256" key="2">
    <source>
        <dbReference type="SAM" id="Phobius"/>
    </source>
</evidence>
<comment type="caution">
    <text evidence="3">The sequence shown here is derived from an EMBL/GenBank/DDBJ whole genome shotgun (WGS) entry which is preliminary data.</text>
</comment>
<sequence>MTEIRRRNPVASSSNADPEHEREEHKDEQEQEEQEEQTYIRDHTPPPSSSPTKRLLLFLAVGTLVWLAFFSKHSPFVKKQPEIIYAKRYSKEFKYRPAASPIITETLEDGRIRIRGAEPTKLTSPEPTPQAPKAKGKTKKGKKGTKRKKGKKAPVGK</sequence>
<organism evidence="3 4">
    <name type="scientific">Moniliophthora roreri</name>
    <name type="common">Frosty pod rot fungus</name>
    <name type="synonym">Monilia roreri</name>
    <dbReference type="NCBI Taxonomy" id="221103"/>
    <lineage>
        <taxon>Eukaryota</taxon>
        <taxon>Fungi</taxon>
        <taxon>Dikarya</taxon>
        <taxon>Basidiomycota</taxon>
        <taxon>Agaricomycotina</taxon>
        <taxon>Agaricomycetes</taxon>
        <taxon>Agaricomycetidae</taxon>
        <taxon>Agaricales</taxon>
        <taxon>Marasmiineae</taxon>
        <taxon>Marasmiaceae</taxon>
        <taxon>Moniliophthora</taxon>
    </lineage>
</organism>
<dbReference type="Proteomes" id="UP000054988">
    <property type="component" value="Unassembled WGS sequence"/>
</dbReference>
<dbReference type="AlphaFoldDB" id="A0A0W0EZ62"/>
<gene>
    <name evidence="3" type="ORF">WG66_18117</name>
</gene>
<dbReference type="eggNOG" id="ENOG502STQG">
    <property type="taxonomic scope" value="Eukaryota"/>
</dbReference>
<feature type="compositionally biased region" description="Basic residues" evidence="1">
    <location>
        <begin position="134"/>
        <end position="157"/>
    </location>
</feature>
<keyword evidence="2" id="KW-1133">Transmembrane helix</keyword>
<name>A0A0W0EZ62_MONRR</name>
<evidence type="ECO:0000313" key="4">
    <source>
        <dbReference type="Proteomes" id="UP000054988"/>
    </source>
</evidence>
<keyword evidence="2" id="KW-0812">Transmembrane</keyword>
<feature type="compositionally biased region" description="Basic and acidic residues" evidence="1">
    <location>
        <begin position="17"/>
        <end position="28"/>
    </location>
</feature>
<feature type="transmembrane region" description="Helical" evidence="2">
    <location>
        <begin position="55"/>
        <end position="71"/>
    </location>
</feature>
<keyword evidence="2" id="KW-0472">Membrane</keyword>
<protein>
    <submittedName>
        <fullName evidence="3">Uncharacterized protein</fullName>
    </submittedName>
</protein>
<accession>A0A0W0EZ62</accession>
<evidence type="ECO:0000256" key="1">
    <source>
        <dbReference type="SAM" id="MobiDB-lite"/>
    </source>
</evidence>
<feature type="region of interest" description="Disordered" evidence="1">
    <location>
        <begin position="110"/>
        <end position="157"/>
    </location>
</feature>
<reference evidence="3 4" key="1">
    <citation type="submission" date="2015-12" db="EMBL/GenBank/DDBJ databases">
        <title>Draft genome sequence of Moniliophthora roreri, the causal agent of frosty pod rot of cacao.</title>
        <authorList>
            <person name="Aime M.C."/>
            <person name="Diaz-Valderrama J.R."/>
            <person name="Kijpornyongpan T."/>
            <person name="Phillips-Mora W."/>
        </authorList>
    </citation>
    <scope>NUCLEOTIDE SEQUENCE [LARGE SCALE GENOMIC DNA]</scope>
    <source>
        <strain evidence="3 4">MCA 2952</strain>
    </source>
</reference>
<evidence type="ECO:0000313" key="3">
    <source>
        <dbReference type="EMBL" id="KTB29357.1"/>
    </source>
</evidence>
<proteinExistence type="predicted"/>
<feature type="region of interest" description="Disordered" evidence="1">
    <location>
        <begin position="1"/>
        <end position="52"/>
    </location>
</feature>
<dbReference type="EMBL" id="LATX01002435">
    <property type="protein sequence ID" value="KTB29357.1"/>
    <property type="molecule type" value="Genomic_DNA"/>
</dbReference>